<dbReference type="PROSITE" id="PS50109">
    <property type="entry name" value="HIS_KIN"/>
    <property type="match status" value="1"/>
</dbReference>
<dbReference type="AlphaFoldDB" id="K4KRZ4"/>
<reference evidence="13 14" key="1">
    <citation type="journal article" date="2013" name="Genome Announc.">
        <title>Complete genome sequence of Simiduia agarivorans SA1(T), a marine bacterium able to degrade a variety of polysaccharides.</title>
        <authorList>
            <person name="Lin S.Y."/>
            <person name="Shieh W.Y."/>
            <person name="Chen J.S."/>
            <person name="Tang S.L."/>
        </authorList>
    </citation>
    <scope>NUCLEOTIDE SEQUENCE [LARGE SCALE GENOMIC DNA]</scope>
    <source>
        <strain evidence="14">DSM 21679 / JCM 13881 / BCRC 17597 / SA1</strain>
    </source>
</reference>
<dbReference type="Gene3D" id="6.10.340.10">
    <property type="match status" value="1"/>
</dbReference>
<feature type="domain" description="HAMP" evidence="12">
    <location>
        <begin position="388"/>
        <end position="443"/>
    </location>
</feature>
<keyword evidence="9" id="KW-0902">Two-component regulatory system</keyword>
<dbReference type="InterPro" id="IPR005467">
    <property type="entry name" value="His_kinase_dom"/>
</dbReference>
<evidence type="ECO:0000313" key="13">
    <source>
        <dbReference type="EMBL" id="AFV00934.1"/>
    </source>
</evidence>
<dbReference type="InterPro" id="IPR003661">
    <property type="entry name" value="HisK_dim/P_dom"/>
</dbReference>
<evidence type="ECO:0000259" key="11">
    <source>
        <dbReference type="PROSITE" id="PS50109"/>
    </source>
</evidence>
<evidence type="ECO:0000256" key="10">
    <source>
        <dbReference type="SAM" id="Phobius"/>
    </source>
</evidence>
<keyword evidence="10" id="KW-0472">Membrane</keyword>
<dbReference type="OrthoDB" id="6735159at2"/>
<organism evidence="13 14">
    <name type="scientific">Simiduia agarivorans (strain DSM 21679 / JCM 13881 / BCRC 17597 / SA1)</name>
    <dbReference type="NCBI Taxonomy" id="1117647"/>
    <lineage>
        <taxon>Bacteria</taxon>
        <taxon>Pseudomonadati</taxon>
        <taxon>Pseudomonadota</taxon>
        <taxon>Gammaproteobacteria</taxon>
        <taxon>Cellvibrionales</taxon>
        <taxon>Cellvibrionaceae</taxon>
        <taxon>Simiduia</taxon>
    </lineage>
</organism>
<dbReference type="InterPro" id="IPR003594">
    <property type="entry name" value="HATPase_dom"/>
</dbReference>
<evidence type="ECO:0000256" key="6">
    <source>
        <dbReference type="ARBA" id="ARBA00022692"/>
    </source>
</evidence>
<dbReference type="InterPro" id="IPR050428">
    <property type="entry name" value="TCS_sensor_his_kinase"/>
</dbReference>
<dbReference type="InterPro" id="IPR003660">
    <property type="entry name" value="HAMP_dom"/>
</dbReference>
<dbReference type="Gene3D" id="3.30.565.10">
    <property type="entry name" value="Histidine kinase-like ATPase, C-terminal domain"/>
    <property type="match status" value="1"/>
</dbReference>
<protein>
    <recommendedName>
        <fullName evidence="3">histidine kinase</fullName>
        <ecNumber evidence="3">2.7.13.3</ecNumber>
    </recommendedName>
</protein>
<dbReference type="PANTHER" id="PTHR45436">
    <property type="entry name" value="SENSOR HISTIDINE KINASE YKOH"/>
    <property type="match status" value="1"/>
</dbReference>
<dbReference type="Proteomes" id="UP000000466">
    <property type="component" value="Chromosome"/>
</dbReference>
<keyword evidence="4" id="KW-0597">Phosphoprotein</keyword>
<dbReference type="SUPFAM" id="SSF55874">
    <property type="entry name" value="ATPase domain of HSP90 chaperone/DNA topoisomerase II/histidine kinase"/>
    <property type="match status" value="1"/>
</dbReference>
<keyword evidence="7 13" id="KW-0418">Kinase</keyword>
<gene>
    <name evidence="13" type="ordered locus">M5M_19025</name>
</gene>
<dbReference type="eggNOG" id="COG2205">
    <property type="taxonomic scope" value="Bacteria"/>
</dbReference>
<dbReference type="CDD" id="cd00082">
    <property type="entry name" value="HisKA"/>
    <property type="match status" value="1"/>
</dbReference>
<keyword evidence="8 10" id="KW-1133">Transmembrane helix</keyword>
<keyword evidence="5" id="KW-0808">Transferase</keyword>
<dbReference type="STRING" id="1117647.M5M_19025"/>
<dbReference type="GO" id="GO:0016020">
    <property type="term" value="C:membrane"/>
    <property type="evidence" value="ECO:0007669"/>
    <property type="project" value="UniProtKB-SubCell"/>
</dbReference>
<dbReference type="InterPro" id="IPR036097">
    <property type="entry name" value="HisK_dim/P_sf"/>
</dbReference>
<dbReference type="SMART" id="SM00304">
    <property type="entry name" value="HAMP"/>
    <property type="match status" value="1"/>
</dbReference>
<comment type="catalytic activity">
    <reaction evidence="1">
        <text>ATP + protein L-histidine = ADP + protein N-phospho-L-histidine.</text>
        <dbReference type="EC" id="2.7.13.3"/>
    </reaction>
</comment>
<evidence type="ECO:0000256" key="5">
    <source>
        <dbReference type="ARBA" id="ARBA00022679"/>
    </source>
</evidence>
<dbReference type="RefSeq" id="WP_015049084.1">
    <property type="nucleotide sequence ID" value="NC_018868.3"/>
</dbReference>
<accession>K4KRZ4</accession>
<feature type="transmembrane region" description="Helical" evidence="10">
    <location>
        <begin position="368"/>
        <end position="392"/>
    </location>
</feature>
<dbReference type="EMBL" id="CP003746">
    <property type="protein sequence ID" value="AFV00934.1"/>
    <property type="molecule type" value="Genomic_DNA"/>
</dbReference>
<evidence type="ECO:0000259" key="12">
    <source>
        <dbReference type="PROSITE" id="PS50885"/>
    </source>
</evidence>
<name>K4KRZ4_SIMAS</name>
<evidence type="ECO:0000256" key="3">
    <source>
        <dbReference type="ARBA" id="ARBA00012438"/>
    </source>
</evidence>
<dbReference type="Pfam" id="PF00512">
    <property type="entry name" value="HisKA"/>
    <property type="match status" value="1"/>
</dbReference>
<dbReference type="InterPro" id="IPR036890">
    <property type="entry name" value="HATPase_C_sf"/>
</dbReference>
<dbReference type="Pfam" id="PF02518">
    <property type="entry name" value="HATPase_c"/>
    <property type="match status" value="1"/>
</dbReference>
<dbReference type="SUPFAM" id="SSF47384">
    <property type="entry name" value="Homodimeric domain of signal transducing histidine kinase"/>
    <property type="match status" value="1"/>
</dbReference>
<evidence type="ECO:0000256" key="8">
    <source>
        <dbReference type="ARBA" id="ARBA00022989"/>
    </source>
</evidence>
<evidence type="ECO:0000256" key="1">
    <source>
        <dbReference type="ARBA" id="ARBA00000085"/>
    </source>
</evidence>
<evidence type="ECO:0000256" key="4">
    <source>
        <dbReference type="ARBA" id="ARBA00022553"/>
    </source>
</evidence>
<evidence type="ECO:0000256" key="9">
    <source>
        <dbReference type="ARBA" id="ARBA00023012"/>
    </source>
</evidence>
<sequence>MSLRRQLILLSLLALVLPWAGLQFFAQINQVQRDSQMQALGLGSQAVARVISASGDLLAAMTQQLPRPAQSPLYAYPVNAAPIVDGYDDEWRYYPFPSTPLGDGRANVQIADALGDWFVFVRVNSARVDYHNPGRHPAASGDHLRLLGRDNRGQVKEYWVSASAPGKAQMYRRQARQQFAPEHRFTAYWQERAGGYQLELRLPKSLFGHFLLVQVADAGGVVAASQAGEDVPPLMAQLPQLNKQLAVFSSDQLRLLLVSVDGWLLAQGGRALPLAEEPDYGQPDEAGAYAWILQRLLPQTRLAPWRDAAVQGRLIPPPEASHWYQADDTVLGQHWQPVYAGDQLAGYLVAEQQAETESNATTQALWKLLGYSLLAMAVIAMALLGFASWLSFRVRRLSRAVRAAVDDQGQLATRLPEQTRADELGDLSRDIGGLLARIKEYNDYLRSLASKLSHELRTPLAVVKSSLENLAQESDPGQITLYQQRALAGSERLSAILNAMSAASRLEAALPQAELEPLVLNDFLRELAGAYSDSFNRPINVSLPELTLNAEVAPDLLVQLFDKLVENACDFCPLEGEITLLLRLSDSGIVLGVSNDGPLLPEHMQHQLFDSLVSVRESAEQGSHLGLGLYLVRLIAHYHGGIARAANRADGSGVEMTVLLKRT</sequence>
<dbReference type="CDD" id="cd00075">
    <property type="entry name" value="HATPase"/>
    <property type="match status" value="1"/>
</dbReference>
<dbReference type="SMART" id="SM00387">
    <property type="entry name" value="HATPase_c"/>
    <property type="match status" value="1"/>
</dbReference>
<dbReference type="EC" id="2.7.13.3" evidence="3"/>
<dbReference type="Gene3D" id="1.10.287.130">
    <property type="match status" value="1"/>
</dbReference>
<keyword evidence="6 10" id="KW-0812">Transmembrane</keyword>
<comment type="subcellular location">
    <subcellularLocation>
        <location evidence="2">Membrane</location>
    </subcellularLocation>
</comment>
<keyword evidence="14" id="KW-1185">Reference proteome</keyword>
<proteinExistence type="predicted"/>
<dbReference type="KEGG" id="saga:M5M_19025"/>
<dbReference type="PANTHER" id="PTHR45436:SF5">
    <property type="entry name" value="SENSOR HISTIDINE KINASE TRCS"/>
    <property type="match status" value="1"/>
</dbReference>
<dbReference type="HOGENOM" id="CLU_382958_0_0_6"/>
<evidence type="ECO:0000256" key="7">
    <source>
        <dbReference type="ARBA" id="ARBA00022777"/>
    </source>
</evidence>
<feature type="domain" description="Histidine kinase" evidence="11">
    <location>
        <begin position="451"/>
        <end position="663"/>
    </location>
</feature>
<evidence type="ECO:0000313" key="14">
    <source>
        <dbReference type="Proteomes" id="UP000000466"/>
    </source>
</evidence>
<dbReference type="PROSITE" id="PS50885">
    <property type="entry name" value="HAMP"/>
    <property type="match status" value="1"/>
</dbReference>
<dbReference type="GO" id="GO:0000155">
    <property type="term" value="F:phosphorelay sensor kinase activity"/>
    <property type="evidence" value="ECO:0007669"/>
    <property type="project" value="InterPro"/>
</dbReference>
<dbReference type="SMART" id="SM00388">
    <property type="entry name" value="HisKA"/>
    <property type="match status" value="1"/>
</dbReference>
<evidence type="ECO:0000256" key="2">
    <source>
        <dbReference type="ARBA" id="ARBA00004370"/>
    </source>
</evidence>